<reference evidence="5" key="1">
    <citation type="submission" date="2017-09" db="EMBL/GenBank/DDBJ databases">
        <title>Depth-based differentiation of microbial function through sediment-hosted aquifers and enrichment of novel symbionts in the deep terrestrial subsurface.</title>
        <authorList>
            <person name="Probst A.J."/>
            <person name="Ladd B."/>
            <person name="Jarett J.K."/>
            <person name="Geller-Mcgrath D.E."/>
            <person name="Sieber C.M.K."/>
            <person name="Emerson J.B."/>
            <person name="Anantharaman K."/>
            <person name="Thomas B.C."/>
            <person name="Malmstrom R."/>
            <person name="Stieglmeier M."/>
            <person name="Klingl A."/>
            <person name="Woyke T."/>
            <person name="Ryan C.M."/>
            <person name="Banfield J.F."/>
        </authorList>
    </citation>
    <scope>NUCLEOTIDE SEQUENCE [LARGE SCALE GENOMIC DNA]</scope>
</reference>
<feature type="domain" description="YoaR-like putative peptidoglycan binding" evidence="3">
    <location>
        <begin position="288"/>
        <end position="350"/>
    </location>
</feature>
<evidence type="ECO:0000256" key="1">
    <source>
        <dbReference type="SAM" id="MobiDB-lite"/>
    </source>
</evidence>
<keyword evidence="2" id="KW-0812">Transmembrane</keyword>
<evidence type="ECO:0000313" key="5">
    <source>
        <dbReference type="Proteomes" id="UP000230973"/>
    </source>
</evidence>
<dbReference type="InterPro" id="IPR007391">
    <property type="entry name" value="Vancomycin_resist_VanW"/>
</dbReference>
<protein>
    <recommendedName>
        <fullName evidence="3">YoaR-like putative peptidoglycan binding domain-containing protein</fullName>
    </recommendedName>
</protein>
<feature type="region of interest" description="Disordered" evidence="1">
    <location>
        <begin position="626"/>
        <end position="656"/>
    </location>
</feature>
<gene>
    <name evidence="4" type="ORF">COY93_04570</name>
</gene>
<name>A0A2M7Q9U9_9BACT</name>
<dbReference type="Proteomes" id="UP000230973">
    <property type="component" value="Unassembled WGS sequence"/>
</dbReference>
<sequence>MTKEKSRKSNGKPTKKKRASTDGQRPKKSTAAVRWAAFFILVAAVLVGTALVLLGRAPEGEIRSGVSVGPIDLGSKTVDQAELELARFIGDYRLTFVLPDAQPALGPFVGEESPIRFESGIAIELAYGIGRSKNPFVSLVQRLKSATFGLNVSIPFSLDETLLLDELTADLGTEVRPAEDASLRISVEDSGQYDISIQPEKAGINFDRLLAVAEVRDRLHRLSDEPIELTISTELPHFTAADLEPLLPDARASLELAPRTVRARSLTWTVSRRHIADWLMPTDDGGRIHLTFDQEKVSKHLETYASSMAVSPTDAVFEMTDGRVTKFSPSVDGEKLDLEKSYEILLQELSPAAEPTSGTIELPVTVAYPDVPTEKSNPYGIKEILGVGSSNFKGSPSNRRHNIALGASSLNGLLVAPGEVFSLVGALGEIDGEHGYLTELVIRDNKTTPEFGGGLCQIGTTTFRTVLAAGLPVTERRNHSYRVSYYERDGNGDYMGPGKDATIYDPSPDFKFTNDTGHHILIMTNITGDRISFTFWGVSDGRRAKQTDAVILSQTAPPPKKVILTTDLPVGQEKCTELAHAGAKAVFTYTVTMADGEVRKEDIFSQYKPWQEVCLLGATPEDIVASQEQAIPTDETAETTTPDAETPAVPAAPPEG</sequence>
<dbReference type="InterPro" id="IPR022029">
    <property type="entry name" value="YoaR-like_PG-bd"/>
</dbReference>
<evidence type="ECO:0000259" key="3">
    <source>
        <dbReference type="Pfam" id="PF12229"/>
    </source>
</evidence>
<feature type="region of interest" description="Disordered" evidence="1">
    <location>
        <begin position="1"/>
        <end position="27"/>
    </location>
</feature>
<evidence type="ECO:0000313" key="4">
    <source>
        <dbReference type="EMBL" id="PIY61909.1"/>
    </source>
</evidence>
<dbReference type="Gene3D" id="3.10.20.800">
    <property type="match status" value="1"/>
</dbReference>
<keyword evidence="2" id="KW-0472">Membrane</keyword>
<keyword evidence="2" id="KW-1133">Transmembrane helix</keyword>
<dbReference type="InterPro" id="IPR052913">
    <property type="entry name" value="Glycopeptide_resist_protein"/>
</dbReference>
<feature type="compositionally biased region" description="Basic residues" evidence="1">
    <location>
        <begin position="1"/>
        <end position="18"/>
    </location>
</feature>
<dbReference type="EMBL" id="PFLC01000059">
    <property type="protein sequence ID" value="PIY61909.1"/>
    <property type="molecule type" value="Genomic_DNA"/>
</dbReference>
<organism evidence="4 5">
    <name type="scientific">Candidatus Uhrbacteria bacterium CG_4_10_14_0_8_um_filter_58_22</name>
    <dbReference type="NCBI Taxonomy" id="1975029"/>
    <lineage>
        <taxon>Bacteria</taxon>
        <taxon>Candidatus Uhriibacteriota</taxon>
    </lineage>
</organism>
<feature type="transmembrane region" description="Helical" evidence="2">
    <location>
        <begin position="35"/>
        <end position="54"/>
    </location>
</feature>
<dbReference type="PANTHER" id="PTHR35788:SF1">
    <property type="entry name" value="EXPORTED PROTEIN"/>
    <property type="match status" value="1"/>
</dbReference>
<dbReference type="Pfam" id="PF04294">
    <property type="entry name" value="VanW"/>
    <property type="match status" value="1"/>
</dbReference>
<feature type="compositionally biased region" description="Low complexity" evidence="1">
    <location>
        <begin position="630"/>
        <end position="649"/>
    </location>
</feature>
<comment type="caution">
    <text evidence="4">The sequence shown here is derived from an EMBL/GenBank/DDBJ whole genome shotgun (WGS) entry which is preliminary data.</text>
</comment>
<evidence type="ECO:0000256" key="2">
    <source>
        <dbReference type="SAM" id="Phobius"/>
    </source>
</evidence>
<accession>A0A2M7Q9U9</accession>
<dbReference type="PANTHER" id="PTHR35788">
    <property type="entry name" value="EXPORTED PROTEIN-RELATED"/>
    <property type="match status" value="1"/>
</dbReference>
<proteinExistence type="predicted"/>
<dbReference type="InterPro" id="IPR038054">
    <property type="entry name" value="LD_TPept-like_central_sf"/>
</dbReference>
<dbReference type="AlphaFoldDB" id="A0A2M7Q9U9"/>
<dbReference type="Pfam" id="PF12229">
    <property type="entry name" value="PG_binding_4"/>
    <property type="match status" value="1"/>
</dbReference>